<feature type="binding site" description="axial binding residue" evidence="1">
    <location>
        <position position="484"/>
    </location>
    <ligand>
        <name>heme</name>
        <dbReference type="ChEBI" id="CHEBI:30413"/>
    </ligand>
    <ligandPart>
        <name>Fe</name>
        <dbReference type="ChEBI" id="CHEBI:18248"/>
    </ligandPart>
</feature>
<keyword evidence="2" id="KW-0812">Transmembrane</keyword>
<keyword evidence="2" id="KW-1133">Transmembrane helix</keyword>
<dbReference type="PANTHER" id="PTHR24305">
    <property type="entry name" value="CYTOCHROME P450"/>
    <property type="match status" value="1"/>
</dbReference>
<dbReference type="OrthoDB" id="1470350at2759"/>
<keyword evidence="2" id="KW-0472">Membrane</keyword>
<evidence type="ECO:0000256" key="1">
    <source>
        <dbReference type="PIRSR" id="PIRSR602401-1"/>
    </source>
</evidence>
<keyword evidence="1" id="KW-0349">Heme</keyword>
<organism evidence="3 4">
    <name type="scientific">Lepidopterella palustris CBS 459.81</name>
    <dbReference type="NCBI Taxonomy" id="1314670"/>
    <lineage>
        <taxon>Eukaryota</taxon>
        <taxon>Fungi</taxon>
        <taxon>Dikarya</taxon>
        <taxon>Ascomycota</taxon>
        <taxon>Pezizomycotina</taxon>
        <taxon>Dothideomycetes</taxon>
        <taxon>Pleosporomycetidae</taxon>
        <taxon>Mytilinidiales</taxon>
        <taxon>Argynnaceae</taxon>
        <taxon>Lepidopterella</taxon>
    </lineage>
</organism>
<dbReference type="CDD" id="cd11069">
    <property type="entry name" value="CYP_FUM15-like"/>
    <property type="match status" value="1"/>
</dbReference>
<proteinExistence type="predicted"/>
<name>A0A8E2E3S2_9PEZI</name>
<protein>
    <submittedName>
        <fullName evidence="3">Cytochrome P450</fullName>
    </submittedName>
</protein>
<evidence type="ECO:0000256" key="2">
    <source>
        <dbReference type="SAM" id="Phobius"/>
    </source>
</evidence>
<dbReference type="GO" id="GO:0020037">
    <property type="term" value="F:heme binding"/>
    <property type="evidence" value="ECO:0007669"/>
    <property type="project" value="InterPro"/>
</dbReference>
<dbReference type="InterPro" id="IPR050121">
    <property type="entry name" value="Cytochrome_P450_monoxygenase"/>
</dbReference>
<dbReference type="InterPro" id="IPR002401">
    <property type="entry name" value="Cyt_P450_E_grp-I"/>
</dbReference>
<accession>A0A8E2E3S2</accession>
<dbReference type="AlphaFoldDB" id="A0A8E2E3S2"/>
<dbReference type="PANTHER" id="PTHR24305:SF227">
    <property type="entry name" value="P450, PUTATIVE (EUROFUNG)-RELATED"/>
    <property type="match status" value="1"/>
</dbReference>
<keyword evidence="1" id="KW-0408">Iron</keyword>
<dbReference type="Pfam" id="PF00067">
    <property type="entry name" value="p450"/>
    <property type="match status" value="1"/>
</dbReference>
<keyword evidence="4" id="KW-1185">Reference proteome</keyword>
<dbReference type="PRINTS" id="PR00463">
    <property type="entry name" value="EP450I"/>
</dbReference>
<evidence type="ECO:0000313" key="3">
    <source>
        <dbReference type="EMBL" id="OCK76767.1"/>
    </source>
</evidence>
<dbReference type="PRINTS" id="PR00385">
    <property type="entry name" value="P450"/>
</dbReference>
<sequence>MANSSLWALLSITVAYFLVSRVSEYSSSKSYFITAGTIYIFITLFRILFHVFLYPNFFSPFKDLPTVKGGSLLNGQLETLLREPQGDPFRRWMNQIPNNGFIRYTHLFNKERLFVTSPEAMSDVLVRKSYDFVKQPFLKYSFGKVVGVGVLLAEGDDHKIQRKNLTPAFTFRHIKSLYPIFWSKAIETSEALHNILEENPYEVINIGAWLSRTALDIIGVAGIGLDFGAIKNPENELANKYASVFTVKDPLAKVIEYIAEFIDLRIVLALPLERNKRLATAAAYIRDFCRQVVRQKAENLQREKNEKGTTNGNDICAIAFESGAFSEEGMVDQMMTFLAAGHETTATSLQWAIYMLCKNPAMQRRLREEVLSVVSSPGTNEPPLNSIDSLPYLNAICQETLRFYPPLPISIRQAVRNTTILNRFIPAGTLVLTSAWASNHSTELWGADADVFNPDRWIGPGKANTGGAESNYAFLTFLNGPRNCIGMGFAKGEFLSVLAVLVGRFEFELEYPDCDVKIEDSITNGPEGGLKVRMKVLGVS</sequence>
<dbReference type="EMBL" id="KV745182">
    <property type="protein sequence ID" value="OCK76767.1"/>
    <property type="molecule type" value="Genomic_DNA"/>
</dbReference>
<evidence type="ECO:0000313" key="4">
    <source>
        <dbReference type="Proteomes" id="UP000250266"/>
    </source>
</evidence>
<dbReference type="FunFam" id="1.10.630.10:FF:000051">
    <property type="entry name" value="Cytochrome P450 monooxygenase (Fum15)"/>
    <property type="match status" value="1"/>
</dbReference>
<dbReference type="GO" id="GO:0004497">
    <property type="term" value="F:monooxygenase activity"/>
    <property type="evidence" value="ECO:0007669"/>
    <property type="project" value="InterPro"/>
</dbReference>
<comment type="cofactor">
    <cofactor evidence="1">
        <name>heme</name>
        <dbReference type="ChEBI" id="CHEBI:30413"/>
    </cofactor>
</comment>
<dbReference type="Gene3D" id="1.10.630.10">
    <property type="entry name" value="Cytochrome P450"/>
    <property type="match status" value="1"/>
</dbReference>
<feature type="transmembrane region" description="Helical" evidence="2">
    <location>
        <begin position="31"/>
        <end position="54"/>
    </location>
</feature>
<dbReference type="SUPFAM" id="SSF48264">
    <property type="entry name" value="Cytochrome P450"/>
    <property type="match status" value="1"/>
</dbReference>
<gene>
    <name evidence="3" type="ORF">K432DRAFT_305644</name>
</gene>
<dbReference type="InterPro" id="IPR036396">
    <property type="entry name" value="Cyt_P450_sf"/>
</dbReference>
<dbReference type="GO" id="GO:0005506">
    <property type="term" value="F:iron ion binding"/>
    <property type="evidence" value="ECO:0007669"/>
    <property type="project" value="InterPro"/>
</dbReference>
<dbReference type="Proteomes" id="UP000250266">
    <property type="component" value="Unassembled WGS sequence"/>
</dbReference>
<reference evidence="3 4" key="1">
    <citation type="journal article" date="2016" name="Nat. Commun.">
        <title>Ectomycorrhizal ecology is imprinted in the genome of the dominant symbiotic fungus Cenococcum geophilum.</title>
        <authorList>
            <consortium name="DOE Joint Genome Institute"/>
            <person name="Peter M."/>
            <person name="Kohler A."/>
            <person name="Ohm R.A."/>
            <person name="Kuo A."/>
            <person name="Krutzmann J."/>
            <person name="Morin E."/>
            <person name="Arend M."/>
            <person name="Barry K.W."/>
            <person name="Binder M."/>
            <person name="Choi C."/>
            <person name="Clum A."/>
            <person name="Copeland A."/>
            <person name="Grisel N."/>
            <person name="Haridas S."/>
            <person name="Kipfer T."/>
            <person name="LaButti K."/>
            <person name="Lindquist E."/>
            <person name="Lipzen A."/>
            <person name="Maire R."/>
            <person name="Meier B."/>
            <person name="Mihaltcheva S."/>
            <person name="Molinier V."/>
            <person name="Murat C."/>
            <person name="Poggeler S."/>
            <person name="Quandt C.A."/>
            <person name="Sperisen C."/>
            <person name="Tritt A."/>
            <person name="Tisserant E."/>
            <person name="Crous P.W."/>
            <person name="Henrissat B."/>
            <person name="Nehls U."/>
            <person name="Egli S."/>
            <person name="Spatafora J.W."/>
            <person name="Grigoriev I.V."/>
            <person name="Martin F.M."/>
        </authorList>
    </citation>
    <scope>NUCLEOTIDE SEQUENCE [LARGE SCALE GENOMIC DNA]</scope>
    <source>
        <strain evidence="3 4">CBS 459.81</strain>
    </source>
</reference>
<dbReference type="GO" id="GO:0016705">
    <property type="term" value="F:oxidoreductase activity, acting on paired donors, with incorporation or reduction of molecular oxygen"/>
    <property type="evidence" value="ECO:0007669"/>
    <property type="project" value="InterPro"/>
</dbReference>
<keyword evidence="1" id="KW-0479">Metal-binding</keyword>
<dbReference type="InterPro" id="IPR001128">
    <property type="entry name" value="Cyt_P450"/>
</dbReference>